<comment type="caution">
    <text evidence="1">The sequence shown here is derived from an EMBL/GenBank/DDBJ whole genome shotgun (WGS) entry which is preliminary data.</text>
</comment>
<evidence type="ECO:0000313" key="1">
    <source>
        <dbReference type="EMBL" id="KAJ3807303.1"/>
    </source>
</evidence>
<keyword evidence="2" id="KW-1185">Reference proteome</keyword>
<organism evidence="1 2">
    <name type="scientific">Lentinula aff. lateritia</name>
    <dbReference type="NCBI Taxonomy" id="2804960"/>
    <lineage>
        <taxon>Eukaryota</taxon>
        <taxon>Fungi</taxon>
        <taxon>Dikarya</taxon>
        <taxon>Basidiomycota</taxon>
        <taxon>Agaricomycotina</taxon>
        <taxon>Agaricomycetes</taxon>
        <taxon>Agaricomycetidae</taxon>
        <taxon>Agaricales</taxon>
        <taxon>Marasmiineae</taxon>
        <taxon>Omphalotaceae</taxon>
        <taxon>Lentinula</taxon>
    </lineage>
</organism>
<protein>
    <submittedName>
        <fullName evidence="1">Uncharacterized protein</fullName>
    </submittedName>
</protein>
<gene>
    <name evidence="1" type="ORF">F5876DRAFT_68227</name>
</gene>
<sequence length="448" mass="51839">MQLPLRSRPTLQNPDRTHITHGSDEARNMFASWDITTRLTFNKENNASNIRRDLQRAAHLRDPENNRAPSPVTSELTIQPEEWEKIRTNPFRFESLKHLIPDFILEWMESRKNQEDKEKREREEDTSIEAEEEKKKKRRLAEPLVPVMKNPLVPFQANFHDALYEIAHVSPIPLPFFSNDSLQFISARAHSLPRRKYKSNDPRKSGYFIDLEALKKLLRIKYVEDDLMEGLDYILFVECVNNYMRFETSRDPEGSAGSRAQFIIQHFSFFLNKRYTAKLYTSWKPAELRIRNEQYLEFTGFVQSAYDSEWTKVESRVEFEEDMVKSRGGSTWHSYPFQSNSTSNPSSSSYSNQPFPQGSKGNNPGPCCIGCGQRGHKLGDHKDGKQGPLLWARYNNTNLVTPDRAAERICIPWNLAASRCPASCTYLHICSLCGSKDHHAGKCKYFSA</sequence>
<accession>A0ACC1TRV5</accession>
<dbReference type="Proteomes" id="UP001163835">
    <property type="component" value="Unassembled WGS sequence"/>
</dbReference>
<name>A0ACC1TRV5_9AGAR</name>
<proteinExistence type="predicted"/>
<evidence type="ECO:0000313" key="2">
    <source>
        <dbReference type="Proteomes" id="UP001163835"/>
    </source>
</evidence>
<dbReference type="EMBL" id="MU795320">
    <property type="protein sequence ID" value="KAJ3807303.1"/>
    <property type="molecule type" value="Genomic_DNA"/>
</dbReference>
<reference evidence="1" key="1">
    <citation type="submission" date="2022-09" db="EMBL/GenBank/DDBJ databases">
        <title>A Global Phylogenomic Analysis of the Shiitake Genus Lentinula.</title>
        <authorList>
            <consortium name="DOE Joint Genome Institute"/>
            <person name="Sierra-Patev S."/>
            <person name="Min B."/>
            <person name="Naranjo-Ortiz M."/>
            <person name="Looney B."/>
            <person name="Konkel Z."/>
            <person name="Slot J.C."/>
            <person name="Sakamoto Y."/>
            <person name="Steenwyk J.L."/>
            <person name="Rokas A."/>
            <person name="Carro J."/>
            <person name="Camarero S."/>
            <person name="Ferreira P."/>
            <person name="Molpeceres G."/>
            <person name="Ruiz-Duenas F.J."/>
            <person name="Serrano A."/>
            <person name="Henrissat B."/>
            <person name="Drula E."/>
            <person name="Hughes K.W."/>
            <person name="Mata J.L."/>
            <person name="Ishikawa N.K."/>
            <person name="Vargas-Isla R."/>
            <person name="Ushijima S."/>
            <person name="Smith C.A."/>
            <person name="Ahrendt S."/>
            <person name="Andreopoulos W."/>
            <person name="He G."/>
            <person name="Labutti K."/>
            <person name="Lipzen A."/>
            <person name="Ng V."/>
            <person name="Riley R."/>
            <person name="Sandor L."/>
            <person name="Barry K."/>
            <person name="Martinez A.T."/>
            <person name="Xiao Y."/>
            <person name="Gibbons J.G."/>
            <person name="Terashima K."/>
            <person name="Grigoriev I.V."/>
            <person name="Hibbett D.S."/>
        </authorList>
    </citation>
    <scope>NUCLEOTIDE SEQUENCE</scope>
    <source>
        <strain evidence="1">TMI1499</strain>
    </source>
</reference>